<dbReference type="OMA" id="TIGVMTH"/>
<dbReference type="Proteomes" id="UP000288216">
    <property type="component" value="Unassembled WGS sequence"/>
</dbReference>
<dbReference type="PANTHER" id="PTHR15654">
    <property type="entry name" value="COILED-COIL DOMAIN-CONTAINING PROTEIN 113-RELATED"/>
    <property type="match status" value="1"/>
</dbReference>
<dbReference type="GO" id="GO:0036064">
    <property type="term" value="C:ciliary basal body"/>
    <property type="evidence" value="ECO:0007669"/>
    <property type="project" value="TreeGrafter"/>
</dbReference>
<keyword evidence="3" id="KW-0966">Cell projection</keyword>
<evidence type="ECO:0000313" key="6">
    <source>
        <dbReference type="Proteomes" id="UP000288216"/>
    </source>
</evidence>
<evidence type="ECO:0000313" key="5">
    <source>
        <dbReference type="EMBL" id="GCB69936.1"/>
    </source>
</evidence>
<evidence type="ECO:0000259" key="4">
    <source>
        <dbReference type="Pfam" id="PF13870"/>
    </source>
</evidence>
<dbReference type="PANTHER" id="PTHR15654:SF1">
    <property type="entry name" value="COILED-COIL DOMAIN-CONTAINING PROTEIN 96"/>
    <property type="match status" value="1"/>
</dbReference>
<dbReference type="InterPro" id="IPR051885">
    <property type="entry name" value="CC_CF"/>
</dbReference>
<keyword evidence="6" id="KW-1185">Reference proteome</keyword>
<dbReference type="Pfam" id="PF13870">
    <property type="entry name" value="CCDC113_CCDC96_CC"/>
    <property type="match status" value="1"/>
</dbReference>
<dbReference type="GO" id="GO:0005930">
    <property type="term" value="C:axoneme"/>
    <property type="evidence" value="ECO:0007669"/>
    <property type="project" value="TreeGrafter"/>
</dbReference>
<dbReference type="OrthoDB" id="10254794at2759"/>
<comment type="caution">
    <text evidence="5">The sequence shown here is derived from an EMBL/GenBank/DDBJ whole genome shotgun (WGS) entry which is preliminary data.</text>
</comment>
<feature type="domain" description="CCDC113/CCDC96 coiled-coil" evidence="4">
    <location>
        <begin position="11"/>
        <end position="120"/>
    </location>
</feature>
<accession>A0A401P9X9</accession>
<evidence type="ECO:0000256" key="1">
    <source>
        <dbReference type="ARBA" id="ARBA00004138"/>
    </source>
</evidence>
<reference evidence="5 6" key="1">
    <citation type="journal article" date="2018" name="Nat. Ecol. Evol.">
        <title>Shark genomes provide insights into elasmobranch evolution and the origin of vertebrates.</title>
        <authorList>
            <person name="Hara Y"/>
            <person name="Yamaguchi K"/>
            <person name="Onimaru K"/>
            <person name="Kadota M"/>
            <person name="Koyanagi M"/>
            <person name="Keeley SD"/>
            <person name="Tatsumi K"/>
            <person name="Tanaka K"/>
            <person name="Motone F"/>
            <person name="Kageyama Y"/>
            <person name="Nozu R"/>
            <person name="Adachi N"/>
            <person name="Nishimura O"/>
            <person name="Nakagawa R"/>
            <person name="Tanegashima C"/>
            <person name="Kiyatake I"/>
            <person name="Matsumoto R"/>
            <person name="Murakumo K"/>
            <person name="Nishida K"/>
            <person name="Terakita A"/>
            <person name="Kuratani S"/>
            <person name="Sato K"/>
            <person name="Hyodo S Kuraku.S."/>
        </authorList>
    </citation>
    <scope>NUCLEOTIDE SEQUENCE [LARGE SCALE GENOMIC DNA]</scope>
</reference>
<comment type="subcellular location">
    <subcellularLocation>
        <location evidence="1">Cell projection</location>
        <location evidence="1">Cilium</location>
    </subcellularLocation>
</comment>
<dbReference type="AlphaFoldDB" id="A0A401P9X9"/>
<evidence type="ECO:0000256" key="3">
    <source>
        <dbReference type="ARBA" id="ARBA00023273"/>
    </source>
</evidence>
<proteinExistence type="predicted"/>
<evidence type="ECO:0000256" key="2">
    <source>
        <dbReference type="ARBA" id="ARBA00023054"/>
    </source>
</evidence>
<dbReference type="STRING" id="75743.A0A401P9X9"/>
<sequence>METFGCKQFKSEVTKMRKKVAVTIGVMTHIKEKLEYVEAENVEKKTQLMDLEAVVAQKREILTKTKQARDRVRTANFKLKEKCGLLCNKVLLRDFEENVDTSDRLRQRLEVLKRRHADLTLDSYGIKKKIEWVKMGQLQAQ</sequence>
<keyword evidence="2" id="KW-0175">Coiled coil</keyword>
<gene>
    <name evidence="5" type="ORF">scyTo_0001154</name>
</gene>
<dbReference type="InterPro" id="IPR025254">
    <property type="entry name" value="CCDC113/CCDC96_CC"/>
</dbReference>
<dbReference type="GO" id="GO:0060271">
    <property type="term" value="P:cilium assembly"/>
    <property type="evidence" value="ECO:0007669"/>
    <property type="project" value="TreeGrafter"/>
</dbReference>
<dbReference type="EMBL" id="BFAA01000249">
    <property type="protein sequence ID" value="GCB69936.1"/>
    <property type="molecule type" value="Genomic_DNA"/>
</dbReference>
<organism evidence="5 6">
    <name type="scientific">Scyliorhinus torazame</name>
    <name type="common">Cloudy catshark</name>
    <name type="synonym">Catulus torazame</name>
    <dbReference type="NCBI Taxonomy" id="75743"/>
    <lineage>
        <taxon>Eukaryota</taxon>
        <taxon>Metazoa</taxon>
        <taxon>Chordata</taxon>
        <taxon>Craniata</taxon>
        <taxon>Vertebrata</taxon>
        <taxon>Chondrichthyes</taxon>
        <taxon>Elasmobranchii</taxon>
        <taxon>Galeomorphii</taxon>
        <taxon>Galeoidea</taxon>
        <taxon>Carcharhiniformes</taxon>
        <taxon>Scyliorhinidae</taxon>
        <taxon>Scyliorhinus</taxon>
    </lineage>
</organism>
<name>A0A401P9X9_SCYTO</name>
<protein>
    <recommendedName>
        <fullName evidence="4">CCDC113/CCDC96 coiled-coil domain-containing protein</fullName>
    </recommendedName>
</protein>